<sequence length="385" mass="41865">MGKKNNGACGASTPARAANQAVSLREEASGRTPVDEASLLRVQHLQRLAVWAGPEAGVGPVGALLGRRLAASAEAIGVPLGAATFLCQRCETILKPGFNCRVRIRNKRNKAKRRKKSNCCQNSISYACHFCGDQNLILGSGKGVVKSLLPSREHRILRGNDSNTRTRGTKKLLEHSQAASLQVGSPSRLRQSTSERGEHGERLKCNIPLNCKMEEHAALPTVKPGHLIASTSEEGITRVTEIINDEKMHETEPISREKVNIYEAHCTSQTELPVGLTFVTPQKKKLLESTDTKDSAELLKTESKASKKRENPGSVTSNTLSSSSKSAPNAFGKNSKCASSDSAKVSGSSRKRARKGWTTLKQIAEKDELERKEKMGNFVIPFFIQ</sequence>
<dbReference type="OrthoDB" id="655446at2759"/>
<evidence type="ECO:0000256" key="1">
    <source>
        <dbReference type="SAM" id="MobiDB-lite"/>
    </source>
</evidence>
<dbReference type="Pfam" id="PF04032">
    <property type="entry name" value="Rpr2"/>
    <property type="match status" value="1"/>
</dbReference>
<dbReference type="InterPro" id="IPR007175">
    <property type="entry name" value="Rpr2/Snm1/Rpp21"/>
</dbReference>
<dbReference type="PANTHER" id="PTHR36072:SF2">
    <property type="entry name" value="OS01G0531000 PROTEIN"/>
    <property type="match status" value="1"/>
</dbReference>
<feature type="compositionally biased region" description="Basic and acidic residues" evidence="1">
    <location>
        <begin position="301"/>
        <end position="311"/>
    </location>
</feature>
<comment type="caution">
    <text evidence="2">The sequence shown here is derived from an EMBL/GenBank/DDBJ whole genome shotgun (WGS) entry which is preliminary data.</text>
</comment>
<dbReference type="EMBL" id="JACEFO010002250">
    <property type="protein sequence ID" value="KAF8670757.1"/>
    <property type="molecule type" value="Genomic_DNA"/>
</dbReference>
<evidence type="ECO:0000313" key="3">
    <source>
        <dbReference type="Proteomes" id="UP000636709"/>
    </source>
</evidence>
<dbReference type="AlphaFoldDB" id="A0A835AUK9"/>
<dbReference type="Proteomes" id="UP000636709">
    <property type="component" value="Unassembled WGS sequence"/>
</dbReference>
<evidence type="ECO:0000313" key="2">
    <source>
        <dbReference type="EMBL" id="KAF8670757.1"/>
    </source>
</evidence>
<name>A0A835AUK9_9POAL</name>
<protein>
    <submittedName>
        <fullName evidence="2">Uncharacterized protein</fullName>
    </submittedName>
</protein>
<dbReference type="Gene3D" id="6.20.50.20">
    <property type="match status" value="1"/>
</dbReference>
<gene>
    <name evidence="2" type="ORF">HU200_050422</name>
</gene>
<dbReference type="PANTHER" id="PTHR36072">
    <property type="entry name" value="OS01G0541600 PROTEIN"/>
    <property type="match status" value="1"/>
</dbReference>
<feature type="region of interest" description="Disordered" evidence="1">
    <location>
        <begin position="175"/>
        <end position="200"/>
    </location>
</feature>
<reference evidence="2" key="1">
    <citation type="submission" date="2020-07" db="EMBL/GenBank/DDBJ databases">
        <title>Genome sequence and genetic diversity analysis of an under-domesticated orphan crop, white fonio (Digitaria exilis).</title>
        <authorList>
            <person name="Bennetzen J.L."/>
            <person name="Chen S."/>
            <person name="Ma X."/>
            <person name="Wang X."/>
            <person name="Yssel A.E.J."/>
            <person name="Chaluvadi S.R."/>
            <person name="Johnson M."/>
            <person name="Gangashetty P."/>
            <person name="Hamidou F."/>
            <person name="Sanogo M.D."/>
            <person name="Zwaenepoel A."/>
            <person name="Wallace J."/>
            <person name="Van De Peer Y."/>
            <person name="Van Deynze A."/>
        </authorList>
    </citation>
    <scope>NUCLEOTIDE SEQUENCE</scope>
    <source>
        <tissue evidence="2">Leaves</tissue>
    </source>
</reference>
<proteinExistence type="predicted"/>
<feature type="compositionally biased region" description="Low complexity" evidence="1">
    <location>
        <begin position="314"/>
        <end position="326"/>
    </location>
</feature>
<keyword evidence="3" id="KW-1185">Reference proteome</keyword>
<feature type="compositionally biased region" description="Polar residues" evidence="1">
    <location>
        <begin position="177"/>
        <end position="192"/>
    </location>
</feature>
<dbReference type="GO" id="GO:0006396">
    <property type="term" value="P:RNA processing"/>
    <property type="evidence" value="ECO:0007669"/>
    <property type="project" value="InterPro"/>
</dbReference>
<feature type="compositionally biased region" description="Low complexity" evidence="1">
    <location>
        <begin position="339"/>
        <end position="348"/>
    </location>
</feature>
<organism evidence="2 3">
    <name type="scientific">Digitaria exilis</name>
    <dbReference type="NCBI Taxonomy" id="1010633"/>
    <lineage>
        <taxon>Eukaryota</taxon>
        <taxon>Viridiplantae</taxon>
        <taxon>Streptophyta</taxon>
        <taxon>Embryophyta</taxon>
        <taxon>Tracheophyta</taxon>
        <taxon>Spermatophyta</taxon>
        <taxon>Magnoliopsida</taxon>
        <taxon>Liliopsida</taxon>
        <taxon>Poales</taxon>
        <taxon>Poaceae</taxon>
        <taxon>PACMAD clade</taxon>
        <taxon>Panicoideae</taxon>
        <taxon>Panicodae</taxon>
        <taxon>Paniceae</taxon>
        <taxon>Anthephorinae</taxon>
        <taxon>Digitaria</taxon>
    </lineage>
</organism>
<feature type="region of interest" description="Disordered" evidence="1">
    <location>
        <begin position="301"/>
        <end position="371"/>
    </location>
</feature>
<accession>A0A835AUK9</accession>